<dbReference type="Gene3D" id="2.60.120.10">
    <property type="entry name" value="Jelly Rolls"/>
    <property type="match status" value="1"/>
</dbReference>
<evidence type="ECO:0000256" key="1">
    <source>
        <dbReference type="ARBA" id="ARBA00004141"/>
    </source>
</evidence>
<keyword evidence="2" id="KW-0813">Transport</keyword>
<dbReference type="CDD" id="cd00038">
    <property type="entry name" value="CAP_ED"/>
    <property type="match status" value="1"/>
</dbReference>
<dbReference type="RefSeq" id="WP_226574831.1">
    <property type="nucleotide sequence ID" value="NZ_BLAY01000006.1"/>
</dbReference>
<dbReference type="InterPro" id="IPR050866">
    <property type="entry name" value="CNG_cation_channel"/>
</dbReference>
<dbReference type="GO" id="GO:0044877">
    <property type="term" value="F:protein-containing complex binding"/>
    <property type="evidence" value="ECO:0007669"/>
    <property type="project" value="TreeGrafter"/>
</dbReference>
<dbReference type="InterPro" id="IPR014710">
    <property type="entry name" value="RmlC-like_jellyroll"/>
</dbReference>
<proteinExistence type="predicted"/>
<dbReference type="GO" id="GO:0005221">
    <property type="term" value="F:intracellularly cyclic nucleotide-activated monoatomic cation channel activity"/>
    <property type="evidence" value="ECO:0007669"/>
    <property type="project" value="InterPro"/>
</dbReference>
<dbReference type="Proteomes" id="UP001050975">
    <property type="component" value="Unassembled WGS sequence"/>
</dbReference>
<dbReference type="SMART" id="SM00100">
    <property type="entry name" value="cNMP"/>
    <property type="match status" value="1"/>
</dbReference>
<keyword evidence="3" id="KW-0812">Transmembrane</keyword>
<dbReference type="PROSITE" id="PS50042">
    <property type="entry name" value="CNMP_BINDING_3"/>
    <property type="match status" value="1"/>
</dbReference>
<dbReference type="PANTHER" id="PTHR45638:SF11">
    <property type="entry name" value="CYCLIC NUCLEOTIDE-GATED CATION CHANNEL SUBUNIT A"/>
    <property type="match status" value="1"/>
</dbReference>
<keyword evidence="11" id="KW-1185">Reference proteome</keyword>
<reference evidence="10" key="1">
    <citation type="submission" date="2019-10" db="EMBL/GenBank/DDBJ databases">
        <title>Draft genome sequece of Microseira wollei NIES-4236.</title>
        <authorList>
            <person name="Yamaguchi H."/>
            <person name="Suzuki S."/>
            <person name="Kawachi M."/>
        </authorList>
    </citation>
    <scope>NUCLEOTIDE SEQUENCE</scope>
    <source>
        <strain evidence="10">NIES-4236</strain>
    </source>
</reference>
<sequence length="167" mass="19167">MNTEQKTTTTLSTSADDRLRFLQQIPIFQEIENRNFLPQLAAHLEEEIFPANHTIFNKGESGNLLYILLYGRVQVHIDTFPLVQLEKGAYFGEMALFDSNVRSASVTTLSECKCLTLTRQQIHQAIKENPAIAINMIRVLVSRVRKLNRLFGASEDLFYFMLKEKLS</sequence>
<dbReference type="GO" id="GO:0016020">
    <property type="term" value="C:membrane"/>
    <property type="evidence" value="ECO:0007669"/>
    <property type="project" value="UniProtKB-SubCell"/>
</dbReference>
<dbReference type="InterPro" id="IPR018488">
    <property type="entry name" value="cNMP-bd_CS"/>
</dbReference>
<evidence type="ECO:0000256" key="5">
    <source>
        <dbReference type="ARBA" id="ARBA00023065"/>
    </source>
</evidence>
<dbReference type="Pfam" id="PF00027">
    <property type="entry name" value="cNMP_binding"/>
    <property type="match status" value="1"/>
</dbReference>
<protein>
    <submittedName>
        <fullName evidence="10">Cyclic nucleotide-binding protein</fullName>
    </submittedName>
</protein>
<dbReference type="PROSITE" id="PS00889">
    <property type="entry name" value="CNMP_BINDING_2"/>
    <property type="match status" value="1"/>
</dbReference>
<accession>A0AAV3X194</accession>
<dbReference type="InterPro" id="IPR000595">
    <property type="entry name" value="cNMP-bd_dom"/>
</dbReference>
<dbReference type="InterPro" id="IPR018490">
    <property type="entry name" value="cNMP-bd_dom_sf"/>
</dbReference>
<keyword evidence="5" id="KW-0406">Ion transport</keyword>
<evidence type="ECO:0000256" key="3">
    <source>
        <dbReference type="ARBA" id="ARBA00022692"/>
    </source>
</evidence>
<evidence type="ECO:0000256" key="4">
    <source>
        <dbReference type="ARBA" id="ARBA00022989"/>
    </source>
</evidence>
<name>A0AAV3X194_9CYAN</name>
<comment type="caution">
    <text evidence="10">The sequence shown here is derived from an EMBL/GenBank/DDBJ whole genome shotgun (WGS) entry which is preliminary data.</text>
</comment>
<dbReference type="SUPFAM" id="SSF51206">
    <property type="entry name" value="cAMP-binding domain-like"/>
    <property type="match status" value="1"/>
</dbReference>
<keyword evidence="7" id="KW-1071">Ligand-gated ion channel</keyword>
<evidence type="ECO:0000256" key="7">
    <source>
        <dbReference type="ARBA" id="ARBA00023286"/>
    </source>
</evidence>
<evidence type="ECO:0000259" key="9">
    <source>
        <dbReference type="PROSITE" id="PS50042"/>
    </source>
</evidence>
<dbReference type="AlphaFoldDB" id="A0AAV3X194"/>
<organism evidence="10 11">
    <name type="scientific">Microseira wollei NIES-4236</name>
    <dbReference type="NCBI Taxonomy" id="2530354"/>
    <lineage>
        <taxon>Bacteria</taxon>
        <taxon>Bacillati</taxon>
        <taxon>Cyanobacteriota</taxon>
        <taxon>Cyanophyceae</taxon>
        <taxon>Oscillatoriophycideae</taxon>
        <taxon>Aerosakkonematales</taxon>
        <taxon>Aerosakkonemataceae</taxon>
        <taxon>Microseira</taxon>
    </lineage>
</organism>
<comment type="subcellular location">
    <subcellularLocation>
        <location evidence="1">Membrane</location>
        <topology evidence="1">Multi-pass membrane protein</topology>
    </subcellularLocation>
</comment>
<gene>
    <name evidence="10" type="ORF">MiSe_06810</name>
</gene>
<dbReference type="PRINTS" id="PR00103">
    <property type="entry name" value="CAMPKINASE"/>
</dbReference>
<feature type="domain" description="Cyclic nucleotide-binding" evidence="9">
    <location>
        <begin position="27"/>
        <end position="143"/>
    </location>
</feature>
<evidence type="ECO:0000256" key="6">
    <source>
        <dbReference type="ARBA" id="ARBA00023136"/>
    </source>
</evidence>
<keyword evidence="4" id="KW-1133">Transmembrane helix</keyword>
<evidence type="ECO:0000313" key="11">
    <source>
        <dbReference type="Proteomes" id="UP001050975"/>
    </source>
</evidence>
<keyword evidence="6" id="KW-0472">Membrane</keyword>
<keyword evidence="8" id="KW-0407">Ion channel</keyword>
<dbReference type="PANTHER" id="PTHR45638">
    <property type="entry name" value="CYCLIC NUCLEOTIDE-GATED CATION CHANNEL SUBUNIT A"/>
    <property type="match status" value="1"/>
</dbReference>
<evidence type="ECO:0000256" key="8">
    <source>
        <dbReference type="ARBA" id="ARBA00023303"/>
    </source>
</evidence>
<dbReference type="EMBL" id="BLAY01000006">
    <property type="protein sequence ID" value="GET35933.1"/>
    <property type="molecule type" value="Genomic_DNA"/>
</dbReference>
<evidence type="ECO:0000313" key="10">
    <source>
        <dbReference type="EMBL" id="GET35933.1"/>
    </source>
</evidence>
<evidence type="ECO:0000256" key="2">
    <source>
        <dbReference type="ARBA" id="ARBA00022448"/>
    </source>
</evidence>